<protein>
    <submittedName>
        <fullName evidence="1">CYFA0S05e02751g1_1</fullName>
    </submittedName>
</protein>
<gene>
    <name evidence="1" type="ORF">CYFA0S_05e02751g</name>
</gene>
<name>A0A061AZ26_CYBFA</name>
<evidence type="ECO:0000313" key="1">
    <source>
        <dbReference type="EMBL" id="CDR40639.1"/>
    </source>
</evidence>
<sequence>MSTKGYPRVFGPTSGRSAMCPLKTKATNLHEKNHMTSYTLKVPRFAINLTVVTLIELSSRIARSSAKTTPCPSLHVETRVCVYHTRPPPALEKSIKGRAPALGTYRPPFTMFFFFILTLRCHQRSRSLCGQRAVFALHSASRAAADVLFGDGWVL</sequence>
<dbReference type="AlphaFoldDB" id="A0A061AZ26"/>
<dbReference type="EMBL" id="LK052890">
    <property type="protein sequence ID" value="CDR40639.1"/>
    <property type="molecule type" value="Genomic_DNA"/>
</dbReference>
<accession>A0A061AZ26</accession>
<reference evidence="1" key="1">
    <citation type="journal article" date="2014" name="Genome Announc.">
        <title>Genome sequence of the yeast Cyberlindnera fabianii (Hansenula fabianii).</title>
        <authorList>
            <person name="Freel K.C."/>
            <person name="Sarilar V."/>
            <person name="Neuveglise C."/>
            <person name="Devillers H."/>
            <person name="Friedrich A."/>
            <person name="Schacherer J."/>
        </authorList>
    </citation>
    <scope>NUCLEOTIDE SEQUENCE</scope>
    <source>
        <strain evidence="1">YJS4271</strain>
    </source>
</reference>
<proteinExistence type="predicted"/>
<organism evidence="1">
    <name type="scientific">Cyberlindnera fabianii</name>
    <name type="common">Yeast</name>
    <name type="synonym">Hansenula fabianii</name>
    <dbReference type="NCBI Taxonomy" id="36022"/>
    <lineage>
        <taxon>Eukaryota</taxon>
        <taxon>Fungi</taxon>
        <taxon>Dikarya</taxon>
        <taxon>Ascomycota</taxon>
        <taxon>Saccharomycotina</taxon>
        <taxon>Saccharomycetes</taxon>
        <taxon>Phaffomycetales</taxon>
        <taxon>Phaffomycetaceae</taxon>
        <taxon>Cyberlindnera</taxon>
    </lineage>
</organism>